<comment type="caution">
    <text evidence="11">The sequence shown here is derived from an EMBL/GenBank/DDBJ whole genome shotgun (WGS) entry which is preliminary data.</text>
</comment>
<evidence type="ECO:0000256" key="2">
    <source>
        <dbReference type="ARBA" id="ARBA00004141"/>
    </source>
</evidence>
<dbReference type="NCBIfam" id="TIGR01191">
    <property type="entry name" value="ccmC"/>
    <property type="match status" value="1"/>
</dbReference>
<keyword evidence="5 9" id="KW-0812">Transmembrane</keyword>
<comment type="similarity">
    <text evidence="3 9">Belongs to the CcmC/CycZ/HelC family.</text>
</comment>
<dbReference type="PANTHER" id="PTHR30071">
    <property type="entry name" value="HEME EXPORTER PROTEIN C"/>
    <property type="match status" value="1"/>
</dbReference>
<feature type="transmembrane region" description="Helical" evidence="9">
    <location>
        <begin position="136"/>
        <end position="152"/>
    </location>
</feature>
<evidence type="ECO:0000256" key="1">
    <source>
        <dbReference type="ARBA" id="ARBA00002442"/>
    </source>
</evidence>
<gene>
    <name evidence="9 11" type="primary">ccmC</name>
    <name evidence="11" type="ORF">GCM10009105_20830</name>
</gene>
<feature type="transmembrane region" description="Helical" evidence="9">
    <location>
        <begin position="59"/>
        <end position="87"/>
    </location>
</feature>
<dbReference type="PANTHER" id="PTHR30071:SF1">
    <property type="entry name" value="CYTOCHROME B_B6 PROTEIN-RELATED"/>
    <property type="match status" value="1"/>
</dbReference>
<evidence type="ECO:0000259" key="10">
    <source>
        <dbReference type="Pfam" id="PF01578"/>
    </source>
</evidence>
<organism evidence="11 12">
    <name type="scientific">Dokdonella soli</name>
    <dbReference type="NCBI Taxonomy" id="529810"/>
    <lineage>
        <taxon>Bacteria</taxon>
        <taxon>Pseudomonadati</taxon>
        <taxon>Pseudomonadota</taxon>
        <taxon>Gammaproteobacteria</taxon>
        <taxon>Lysobacterales</taxon>
        <taxon>Rhodanobacteraceae</taxon>
        <taxon>Dokdonella</taxon>
    </lineage>
</organism>
<name>A0ABN1IJD9_9GAMM</name>
<reference evidence="11 12" key="1">
    <citation type="journal article" date="2019" name="Int. J. Syst. Evol. Microbiol.">
        <title>The Global Catalogue of Microorganisms (GCM) 10K type strain sequencing project: providing services to taxonomists for standard genome sequencing and annotation.</title>
        <authorList>
            <consortium name="The Broad Institute Genomics Platform"/>
            <consortium name="The Broad Institute Genome Sequencing Center for Infectious Disease"/>
            <person name="Wu L."/>
            <person name="Ma J."/>
        </authorList>
    </citation>
    <scope>NUCLEOTIDE SEQUENCE [LARGE SCALE GENOMIC DNA]</scope>
    <source>
        <strain evidence="11 12">JCM 15421</strain>
    </source>
</reference>
<keyword evidence="7 9" id="KW-1133">Transmembrane helix</keyword>
<feature type="transmembrane region" description="Helical" evidence="9">
    <location>
        <begin position="20"/>
        <end position="47"/>
    </location>
</feature>
<feature type="transmembrane region" description="Helical" evidence="9">
    <location>
        <begin position="203"/>
        <end position="225"/>
    </location>
</feature>
<keyword evidence="6 9" id="KW-0201">Cytochrome c-type biogenesis</keyword>
<dbReference type="InterPro" id="IPR003557">
    <property type="entry name" value="Cyt_c_biogenesis_CcmC"/>
</dbReference>
<dbReference type="EMBL" id="BAAAEU010000008">
    <property type="protein sequence ID" value="GAA0715390.1"/>
    <property type="molecule type" value="Genomic_DNA"/>
</dbReference>
<accession>A0ABN1IJD9</accession>
<comment type="subcellular location">
    <subcellularLocation>
        <location evidence="9">Cell inner membrane</location>
    </subcellularLocation>
    <subcellularLocation>
        <location evidence="2">Membrane</location>
        <topology evidence="2">Multi-pass membrane protein</topology>
    </subcellularLocation>
</comment>
<evidence type="ECO:0000256" key="3">
    <source>
        <dbReference type="ARBA" id="ARBA00005840"/>
    </source>
</evidence>
<keyword evidence="9" id="KW-0997">Cell inner membrane</keyword>
<feature type="transmembrane region" description="Helical" evidence="9">
    <location>
        <begin position="164"/>
        <end position="183"/>
    </location>
</feature>
<feature type="transmembrane region" description="Helical" evidence="9">
    <location>
        <begin position="94"/>
        <end position="116"/>
    </location>
</feature>
<proteinExistence type="inferred from homology"/>
<protein>
    <recommendedName>
        <fullName evidence="4 9">Heme exporter protein C</fullName>
    </recommendedName>
    <alternativeName>
        <fullName evidence="9">Cytochrome c-type biogenesis protein</fullName>
    </alternativeName>
</protein>
<evidence type="ECO:0000256" key="7">
    <source>
        <dbReference type="ARBA" id="ARBA00022989"/>
    </source>
</evidence>
<comment type="function">
    <text evidence="1 9">Required for the export of heme to the periplasm for the biogenesis of c-type cytochromes.</text>
</comment>
<keyword evidence="9" id="KW-0813">Transport</keyword>
<dbReference type="Proteomes" id="UP001501523">
    <property type="component" value="Unassembled WGS sequence"/>
</dbReference>
<evidence type="ECO:0000256" key="8">
    <source>
        <dbReference type="ARBA" id="ARBA00023136"/>
    </source>
</evidence>
<evidence type="ECO:0000256" key="9">
    <source>
        <dbReference type="RuleBase" id="RU364092"/>
    </source>
</evidence>
<dbReference type="RefSeq" id="WP_343790598.1">
    <property type="nucleotide sequence ID" value="NZ_BAAAEU010000008.1"/>
</dbReference>
<feature type="domain" description="Cytochrome c assembly protein" evidence="10">
    <location>
        <begin position="19"/>
        <end position="187"/>
    </location>
</feature>
<dbReference type="PRINTS" id="PR01386">
    <property type="entry name" value="CCMCBIOGNSIS"/>
</dbReference>
<evidence type="ECO:0000313" key="12">
    <source>
        <dbReference type="Proteomes" id="UP001501523"/>
    </source>
</evidence>
<keyword evidence="12" id="KW-1185">Reference proteome</keyword>
<dbReference type="Pfam" id="PF01578">
    <property type="entry name" value="Cytochrom_C_asm"/>
    <property type="match status" value="1"/>
</dbReference>
<evidence type="ECO:0000256" key="6">
    <source>
        <dbReference type="ARBA" id="ARBA00022748"/>
    </source>
</evidence>
<sequence length="262" mass="28895">MNPLILWFHKIGSPPTFYRIAGALAPWCYGIALVLGAIGLYGGLVLAPRDYQQGDAYRIIFIHVPCAWMGLFAYFFMAANAFVALVWRIKLSEILAMASAPVGAAFTFITLVTGSLWGKPMWGAWWTWDARLTSELVLLFLYLGVIGLYAAIEDRRQAARAAGFLALIGVVNLPIVHFSVNWWNTLHQGSTVRLMGPSKIDAAMLWPLLTMAIATHLWFFGTLLVRTRTGLLELDGGKDWVRAIALDQAVSADAARKETAHG</sequence>
<dbReference type="InterPro" id="IPR002541">
    <property type="entry name" value="Cyt_c_assembly"/>
</dbReference>
<keyword evidence="9" id="KW-1003">Cell membrane</keyword>
<evidence type="ECO:0000256" key="4">
    <source>
        <dbReference type="ARBA" id="ARBA00016463"/>
    </source>
</evidence>
<evidence type="ECO:0000313" key="11">
    <source>
        <dbReference type="EMBL" id="GAA0715390.1"/>
    </source>
</evidence>
<evidence type="ECO:0000256" key="5">
    <source>
        <dbReference type="ARBA" id="ARBA00022692"/>
    </source>
</evidence>
<keyword evidence="8 9" id="KW-0472">Membrane</keyword>
<dbReference type="InterPro" id="IPR045062">
    <property type="entry name" value="Cyt_c_biogenesis_CcsA/CcmC"/>
</dbReference>